<feature type="site" description="Contributes to redox potential value" evidence="11">
    <location>
        <position position="31"/>
    </location>
</feature>
<dbReference type="GO" id="GO:0015035">
    <property type="term" value="F:protein-disulfide reductase activity"/>
    <property type="evidence" value="ECO:0007669"/>
    <property type="project" value="InterPro"/>
</dbReference>
<dbReference type="EMBL" id="GHBR01005742">
    <property type="protein sequence ID" value="NDJ98557.1"/>
    <property type="molecule type" value="Transcribed_RNA"/>
</dbReference>
<dbReference type="InterPro" id="IPR005746">
    <property type="entry name" value="Thioredoxin"/>
</dbReference>
<evidence type="ECO:0000256" key="1">
    <source>
        <dbReference type="ARBA" id="ARBA00004229"/>
    </source>
</evidence>
<dbReference type="PIRSF" id="PIRSF000077">
    <property type="entry name" value="Thioredoxin"/>
    <property type="match status" value="1"/>
</dbReference>
<keyword evidence="5" id="KW-0809">Transit peptide</keyword>
<evidence type="ECO:0000256" key="11">
    <source>
        <dbReference type="PIRSR" id="PIRSR000077-1"/>
    </source>
</evidence>
<keyword evidence="3" id="KW-0150">Chloroplast</keyword>
<dbReference type="PROSITE" id="PS00194">
    <property type="entry name" value="THIOREDOXIN_1"/>
    <property type="match status" value="1"/>
</dbReference>
<dbReference type="PROSITE" id="PS51352">
    <property type="entry name" value="THIOREDOXIN_2"/>
    <property type="match status" value="1"/>
</dbReference>
<protein>
    <recommendedName>
        <fullName evidence="10">Thioredoxin</fullName>
    </recommendedName>
</protein>
<dbReference type="SUPFAM" id="SSF52833">
    <property type="entry name" value="Thioredoxin-like"/>
    <property type="match status" value="1"/>
</dbReference>
<evidence type="ECO:0000256" key="9">
    <source>
        <dbReference type="ARBA" id="ARBA00038056"/>
    </source>
</evidence>
<feature type="domain" description="Thioredoxin" evidence="13">
    <location>
        <begin position="1"/>
        <end position="104"/>
    </location>
</feature>
<feature type="active site" description="Nucleophile" evidence="11">
    <location>
        <position position="33"/>
    </location>
</feature>
<accession>A0A6B2G4R0</accession>
<feature type="disulfide bond" description="Redox-active" evidence="12">
    <location>
        <begin position="30"/>
        <end position="33"/>
    </location>
</feature>
<dbReference type="Pfam" id="PF00085">
    <property type="entry name" value="Thioredoxin"/>
    <property type="match status" value="1"/>
</dbReference>
<dbReference type="PRINTS" id="PR00421">
    <property type="entry name" value="THIOREDOXIN"/>
</dbReference>
<dbReference type="PANTHER" id="PTHR45663:SF42">
    <property type="entry name" value="THIOREDOXIN M5, CHLOROPLASTIC"/>
    <property type="match status" value="1"/>
</dbReference>
<evidence type="ECO:0000256" key="4">
    <source>
        <dbReference type="ARBA" id="ARBA00022640"/>
    </source>
</evidence>
<proteinExistence type="inferred from homology"/>
<keyword evidence="6" id="KW-0249">Electron transport</keyword>
<dbReference type="Gene3D" id="3.40.30.10">
    <property type="entry name" value="Glutaredoxin"/>
    <property type="match status" value="1"/>
</dbReference>
<keyword evidence="2" id="KW-0813">Transport</keyword>
<evidence type="ECO:0000256" key="6">
    <source>
        <dbReference type="ARBA" id="ARBA00022982"/>
    </source>
</evidence>
<dbReference type="InterPro" id="IPR017937">
    <property type="entry name" value="Thioredoxin_CS"/>
</dbReference>
<evidence type="ECO:0000313" key="14">
    <source>
        <dbReference type="EMBL" id="NDJ98557.1"/>
    </source>
</evidence>
<keyword evidence="7 12" id="KW-1015">Disulfide bond</keyword>
<evidence type="ECO:0000256" key="3">
    <source>
        <dbReference type="ARBA" id="ARBA00022528"/>
    </source>
</evidence>
<feature type="site" description="Contributes to redox potential value" evidence="11">
    <location>
        <position position="32"/>
    </location>
</feature>
<comment type="subcellular location">
    <subcellularLocation>
        <location evidence="1">Plastid</location>
        <location evidence="1">Chloroplast</location>
    </subcellularLocation>
</comment>
<evidence type="ECO:0000256" key="7">
    <source>
        <dbReference type="ARBA" id="ARBA00023157"/>
    </source>
</evidence>
<dbReference type="CDD" id="cd02947">
    <property type="entry name" value="TRX_family"/>
    <property type="match status" value="1"/>
</dbReference>
<dbReference type="AlphaFoldDB" id="A0A6B2G4R0"/>
<evidence type="ECO:0000256" key="10">
    <source>
        <dbReference type="PIRNR" id="PIRNR000077"/>
    </source>
</evidence>
<name>A0A6B2G4R0_MYXSQ</name>
<dbReference type="InterPro" id="IPR036249">
    <property type="entry name" value="Thioredoxin-like_sf"/>
</dbReference>
<evidence type="ECO:0000259" key="13">
    <source>
        <dbReference type="PROSITE" id="PS51352"/>
    </source>
</evidence>
<feature type="active site" description="Nucleophile" evidence="11">
    <location>
        <position position="30"/>
    </location>
</feature>
<evidence type="ECO:0000256" key="8">
    <source>
        <dbReference type="ARBA" id="ARBA00023284"/>
    </source>
</evidence>
<evidence type="ECO:0000256" key="2">
    <source>
        <dbReference type="ARBA" id="ARBA00022448"/>
    </source>
</evidence>
<evidence type="ECO:0000256" key="5">
    <source>
        <dbReference type="ARBA" id="ARBA00022946"/>
    </source>
</evidence>
<keyword evidence="8 12" id="KW-0676">Redox-active center</keyword>
<sequence>MVQLVSETVWEKDFSKFPGLLVVDFYADWCGPCRSLAPFMESVSKDHSWLKVIKVNSDDSPDLSSKFNIVSLPTIIFFVDGVEKARITGANTQKILEVVAKFSPPQTE</sequence>
<dbReference type="PANTHER" id="PTHR45663">
    <property type="entry name" value="GEO12009P1"/>
    <property type="match status" value="1"/>
</dbReference>
<keyword evidence="4" id="KW-0934">Plastid</keyword>
<dbReference type="GO" id="GO:0005737">
    <property type="term" value="C:cytoplasm"/>
    <property type="evidence" value="ECO:0007669"/>
    <property type="project" value="TreeGrafter"/>
</dbReference>
<evidence type="ECO:0000256" key="12">
    <source>
        <dbReference type="PIRSR" id="PIRSR000077-4"/>
    </source>
</evidence>
<organism evidence="14">
    <name type="scientific">Myxobolus squamalis</name>
    <name type="common">Myxosporean</name>
    <dbReference type="NCBI Taxonomy" id="59785"/>
    <lineage>
        <taxon>Eukaryota</taxon>
        <taxon>Metazoa</taxon>
        <taxon>Cnidaria</taxon>
        <taxon>Myxozoa</taxon>
        <taxon>Myxosporea</taxon>
        <taxon>Bivalvulida</taxon>
        <taxon>Platysporina</taxon>
        <taxon>Myxobolidae</taxon>
        <taxon>Myxobolus</taxon>
    </lineage>
</organism>
<reference evidence="14" key="1">
    <citation type="submission" date="2018-11" db="EMBL/GenBank/DDBJ databases">
        <title>Myxobolus squamalis genome and transcriptome.</title>
        <authorList>
            <person name="Yahalomi D."/>
            <person name="Atkinson S.D."/>
            <person name="Neuhof M."/>
            <person name="Chang E.S."/>
            <person name="Philippe H."/>
            <person name="Cartwright P."/>
            <person name="Bartholomew J.L."/>
            <person name="Huchon D."/>
        </authorList>
    </citation>
    <scope>NUCLEOTIDE SEQUENCE</scope>
    <source>
        <strain evidence="14">71B08</strain>
        <tissue evidence="14">Whole</tissue>
    </source>
</reference>
<feature type="site" description="Deprotonates C-terminal active site Cys" evidence="11">
    <location>
        <position position="24"/>
    </location>
</feature>
<comment type="similarity">
    <text evidence="9">Belongs to the thioredoxin family. Plant M-type subfamily.</text>
</comment>
<dbReference type="InterPro" id="IPR013766">
    <property type="entry name" value="Thioredoxin_domain"/>
</dbReference>